<evidence type="ECO:0000259" key="5">
    <source>
        <dbReference type="PROSITE" id="PS51918"/>
    </source>
</evidence>
<feature type="non-terminal residue" evidence="6">
    <location>
        <position position="270"/>
    </location>
</feature>
<feature type="domain" description="Radical SAM core" evidence="5">
    <location>
        <begin position="46"/>
        <end position="270"/>
    </location>
</feature>
<evidence type="ECO:0000256" key="1">
    <source>
        <dbReference type="ARBA" id="ARBA00022691"/>
    </source>
</evidence>
<accession>A0A382SS83</accession>
<evidence type="ECO:0000313" key="6">
    <source>
        <dbReference type="EMBL" id="SVD12810.1"/>
    </source>
</evidence>
<organism evidence="6">
    <name type="scientific">marine metagenome</name>
    <dbReference type="NCBI Taxonomy" id="408172"/>
    <lineage>
        <taxon>unclassified sequences</taxon>
        <taxon>metagenomes</taxon>
        <taxon>ecological metagenomes</taxon>
    </lineage>
</organism>
<dbReference type="SFLD" id="SFLDG01067">
    <property type="entry name" value="SPASM/twitch_domain_containing"/>
    <property type="match status" value="1"/>
</dbReference>
<dbReference type="SFLD" id="SFLDS00029">
    <property type="entry name" value="Radical_SAM"/>
    <property type="match status" value="1"/>
</dbReference>
<sequence>MSNKVNTYLGLRILIFARLILRRKLSLLKLWNFLVCYSSYFLKSNNSGQSPIVINFELWNECNESCLFCRDENDQIFNANPLEPTAVIPKGKLDYDTYIKVIDTFADRLILSIPYINGEPLLSKDIYNAIQAASDRGIGTLIASNGILLNENNSRKLLDADLDCLKVHISGFTNKIHTIEHRKGDVERIKRNLIRFMNLRAELKSSTIVMLDFIRYGHNKSEIELARQFARQHGILFNIRPGNPKGLETTEPLQSTSPLPVQKACDWLWT</sequence>
<evidence type="ECO:0000256" key="4">
    <source>
        <dbReference type="ARBA" id="ARBA00023014"/>
    </source>
</evidence>
<evidence type="ECO:0000256" key="3">
    <source>
        <dbReference type="ARBA" id="ARBA00023004"/>
    </source>
</evidence>
<dbReference type="AlphaFoldDB" id="A0A382SS83"/>
<dbReference type="SUPFAM" id="SSF102114">
    <property type="entry name" value="Radical SAM enzymes"/>
    <property type="match status" value="1"/>
</dbReference>
<gene>
    <name evidence="6" type="ORF">METZ01_LOCUS365664</name>
</gene>
<dbReference type="PANTHER" id="PTHR11228">
    <property type="entry name" value="RADICAL SAM DOMAIN PROTEIN"/>
    <property type="match status" value="1"/>
</dbReference>
<dbReference type="InterPro" id="IPR013785">
    <property type="entry name" value="Aldolase_TIM"/>
</dbReference>
<dbReference type="Pfam" id="PF04055">
    <property type="entry name" value="Radical_SAM"/>
    <property type="match status" value="1"/>
</dbReference>
<dbReference type="GO" id="GO:0046872">
    <property type="term" value="F:metal ion binding"/>
    <property type="evidence" value="ECO:0007669"/>
    <property type="project" value="UniProtKB-KW"/>
</dbReference>
<dbReference type="PANTHER" id="PTHR11228:SF34">
    <property type="entry name" value="TUNGSTEN-CONTAINING ALDEHYDE FERREDOXIN OXIDOREDUCTASE COFACTOR MODIFYING PROTEIN"/>
    <property type="match status" value="1"/>
</dbReference>
<dbReference type="InterPro" id="IPR007197">
    <property type="entry name" value="rSAM"/>
</dbReference>
<keyword evidence="3" id="KW-0408">Iron</keyword>
<proteinExistence type="predicted"/>
<keyword evidence="2" id="KW-0479">Metal-binding</keyword>
<dbReference type="InterPro" id="IPR050377">
    <property type="entry name" value="Radical_SAM_PqqE_MftC-like"/>
</dbReference>
<dbReference type="Gene3D" id="3.20.20.70">
    <property type="entry name" value="Aldolase class I"/>
    <property type="match status" value="1"/>
</dbReference>
<dbReference type="EMBL" id="UINC01131232">
    <property type="protein sequence ID" value="SVD12810.1"/>
    <property type="molecule type" value="Genomic_DNA"/>
</dbReference>
<keyword evidence="4" id="KW-0411">Iron-sulfur</keyword>
<keyword evidence="1" id="KW-0949">S-adenosyl-L-methionine</keyword>
<reference evidence="6" key="1">
    <citation type="submission" date="2018-05" db="EMBL/GenBank/DDBJ databases">
        <authorList>
            <person name="Lanie J.A."/>
            <person name="Ng W.-L."/>
            <person name="Kazmierczak K.M."/>
            <person name="Andrzejewski T.M."/>
            <person name="Davidsen T.M."/>
            <person name="Wayne K.J."/>
            <person name="Tettelin H."/>
            <person name="Glass J.I."/>
            <person name="Rusch D."/>
            <person name="Podicherti R."/>
            <person name="Tsui H.-C.T."/>
            <person name="Winkler M.E."/>
        </authorList>
    </citation>
    <scope>NUCLEOTIDE SEQUENCE</scope>
</reference>
<dbReference type="GO" id="GO:0051536">
    <property type="term" value="F:iron-sulfur cluster binding"/>
    <property type="evidence" value="ECO:0007669"/>
    <property type="project" value="UniProtKB-KW"/>
</dbReference>
<dbReference type="InterPro" id="IPR058240">
    <property type="entry name" value="rSAM_sf"/>
</dbReference>
<name>A0A382SS83_9ZZZZ</name>
<dbReference type="PROSITE" id="PS51918">
    <property type="entry name" value="RADICAL_SAM"/>
    <property type="match status" value="1"/>
</dbReference>
<evidence type="ECO:0000256" key="2">
    <source>
        <dbReference type="ARBA" id="ARBA00022723"/>
    </source>
</evidence>
<dbReference type="GO" id="GO:0003824">
    <property type="term" value="F:catalytic activity"/>
    <property type="evidence" value="ECO:0007669"/>
    <property type="project" value="InterPro"/>
</dbReference>
<protein>
    <recommendedName>
        <fullName evidence="5">Radical SAM core domain-containing protein</fullName>
    </recommendedName>
</protein>